<comment type="subcellular location">
    <subcellularLocation>
        <location evidence="2">Endomembrane system</location>
        <topology evidence="2">Peripheral membrane protein</topology>
    </subcellularLocation>
</comment>
<reference evidence="9 10" key="1">
    <citation type="submission" date="2016-10" db="EMBL/GenBank/DDBJ databases">
        <authorList>
            <person name="de Groot N.N."/>
        </authorList>
    </citation>
    <scope>NUCLEOTIDE SEQUENCE [LARGE SCALE GENOMIC DNA]</scope>
    <source>
        <strain evidence="9 10">CGMCC 1.7005</strain>
    </source>
</reference>
<dbReference type="AlphaFoldDB" id="A0A1I7A2S0"/>
<evidence type="ECO:0000256" key="2">
    <source>
        <dbReference type="ARBA" id="ARBA00004184"/>
    </source>
</evidence>
<organism evidence="9 10">
    <name type="scientific">Lishizhenia tianjinensis</name>
    <dbReference type="NCBI Taxonomy" id="477690"/>
    <lineage>
        <taxon>Bacteria</taxon>
        <taxon>Pseudomonadati</taxon>
        <taxon>Bacteroidota</taxon>
        <taxon>Flavobacteriia</taxon>
        <taxon>Flavobacteriales</taxon>
        <taxon>Crocinitomicaceae</taxon>
        <taxon>Lishizhenia</taxon>
    </lineage>
</organism>
<comment type="function">
    <text evidence="1">Produces ATP from ADP in the presence of a proton gradient across the membrane.</text>
</comment>
<evidence type="ECO:0000256" key="7">
    <source>
        <dbReference type="ARBA" id="ARBA00023196"/>
    </source>
</evidence>
<accession>A0A1I7A2S0</accession>
<dbReference type="InterPro" id="IPR001469">
    <property type="entry name" value="ATP_synth_F1_dsu/esu"/>
</dbReference>
<feature type="domain" description="ATP synthase F1 complex delta/epsilon subunit N-terminal" evidence="8">
    <location>
        <begin position="1"/>
        <end position="57"/>
    </location>
</feature>
<proteinExistence type="inferred from homology"/>
<name>A0A1I7A2S0_9FLAO</name>
<keyword evidence="5" id="KW-0406">Ion transport</keyword>
<keyword evidence="4" id="KW-0813">Transport</keyword>
<dbReference type="InterPro" id="IPR036771">
    <property type="entry name" value="ATPsynth_dsu/esu_N"/>
</dbReference>
<keyword evidence="10" id="KW-1185">Reference proteome</keyword>
<dbReference type="SUPFAM" id="SSF51344">
    <property type="entry name" value="Epsilon subunit of F1F0-ATP synthase N-terminal domain"/>
    <property type="match status" value="1"/>
</dbReference>
<evidence type="ECO:0000313" key="10">
    <source>
        <dbReference type="Proteomes" id="UP000236454"/>
    </source>
</evidence>
<dbReference type="InterPro" id="IPR020546">
    <property type="entry name" value="ATP_synth_F1_dsu/esu_N"/>
</dbReference>
<dbReference type="Gene3D" id="2.60.15.10">
    <property type="entry name" value="F0F1 ATP synthase delta/epsilon subunit, N-terminal"/>
    <property type="match status" value="1"/>
</dbReference>
<dbReference type="RefSeq" id="WP_090248647.1">
    <property type="nucleotide sequence ID" value="NZ_FPAS01000002.1"/>
</dbReference>
<evidence type="ECO:0000313" key="9">
    <source>
        <dbReference type="EMBL" id="SFT69201.1"/>
    </source>
</evidence>
<gene>
    <name evidence="9" type="ORF">SAMN05216474_1845</name>
</gene>
<evidence type="ECO:0000256" key="3">
    <source>
        <dbReference type="ARBA" id="ARBA00005712"/>
    </source>
</evidence>
<dbReference type="OrthoDB" id="5294255at2"/>
<dbReference type="CDD" id="cd12152">
    <property type="entry name" value="F1-ATPase_delta"/>
    <property type="match status" value="1"/>
</dbReference>
<keyword evidence="7" id="KW-0139">CF(1)</keyword>
<dbReference type="Pfam" id="PF02823">
    <property type="entry name" value="ATP-synt_DE_N"/>
    <property type="match status" value="1"/>
</dbReference>
<dbReference type="STRING" id="477690.SAMN05216474_1845"/>
<comment type="similarity">
    <text evidence="3">Belongs to the ATPase epsilon chain family.</text>
</comment>
<dbReference type="EMBL" id="FPAS01000002">
    <property type="protein sequence ID" value="SFT69201.1"/>
    <property type="molecule type" value="Genomic_DNA"/>
</dbReference>
<keyword evidence="7" id="KW-0066">ATP synthesis</keyword>
<dbReference type="Proteomes" id="UP000236454">
    <property type="component" value="Unassembled WGS sequence"/>
</dbReference>
<evidence type="ECO:0000256" key="4">
    <source>
        <dbReference type="ARBA" id="ARBA00022448"/>
    </source>
</evidence>
<evidence type="ECO:0000256" key="5">
    <source>
        <dbReference type="ARBA" id="ARBA00023065"/>
    </source>
</evidence>
<keyword evidence="6" id="KW-0472">Membrane</keyword>
<protein>
    <submittedName>
        <fullName evidence="9">F-type H+-transporting ATPase subunit epsilon</fullName>
    </submittedName>
</protein>
<evidence type="ECO:0000256" key="1">
    <source>
        <dbReference type="ARBA" id="ARBA00003543"/>
    </source>
</evidence>
<evidence type="ECO:0000256" key="6">
    <source>
        <dbReference type="ARBA" id="ARBA00023136"/>
    </source>
</evidence>
<dbReference type="GO" id="GO:0012505">
    <property type="term" value="C:endomembrane system"/>
    <property type="evidence" value="ECO:0007669"/>
    <property type="project" value="UniProtKB-SubCell"/>
</dbReference>
<sequence length="96" mass="10446">MHLDIITPEKKIFTGEVDAVQMPGVDGLFQVLGGHAPIISALTEGSVKVDLANSDVEFNDLTGEIERDTSHDKVIRVKIKGGVMEMMNDKIIILAE</sequence>
<dbReference type="GO" id="GO:0046933">
    <property type="term" value="F:proton-transporting ATP synthase activity, rotational mechanism"/>
    <property type="evidence" value="ECO:0007669"/>
    <property type="project" value="InterPro"/>
</dbReference>
<evidence type="ECO:0000259" key="8">
    <source>
        <dbReference type="Pfam" id="PF02823"/>
    </source>
</evidence>
<dbReference type="GO" id="GO:0045259">
    <property type="term" value="C:proton-transporting ATP synthase complex"/>
    <property type="evidence" value="ECO:0007669"/>
    <property type="project" value="UniProtKB-KW"/>
</dbReference>